<comment type="caution">
    <text evidence="1">The sequence shown here is derived from an EMBL/GenBank/DDBJ whole genome shotgun (WGS) entry which is preliminary data.</text>
</comment>
<protein>
    <submittedName>
        <fullName evidence="1">Uncharacterized protein</fullName>
    </submittedName>
</protein>
<feature type="non-terminal residue" evidence="1">
    <location>
        <position position="37"/>
    </location>
</feature>
<dbReference type="Proteomes" id="UP000324800">
    <property type="component" value="Unassembled WGS sequence"/>
</dbReference>
<sequence>MRPKVTIIEETNKDLLLKKIDVNEILQGGGGVELGTQ</sequence>
<gene>
    <name evidence="1" type="ORF">EZS28_048534</name>
</gene>
<name>A0A5J4TCT7_9EUKA</name>
<accession>A0A5J4TCT7</accession>
<proteinExistence type="predicted"/>
<evidence type="ECO:0000313" key="1">
    <source>
        <dbReference type="EMBL" id="KAA6355939.1"/>
    </source>
</evidence>
<dbReference type="AlphaFoldDB" id="A0A5J4TCT7"/>
<dbReference type="EMBL" id="SNRW01033791">
    <property type="protein sequence ID" value="KAA6355939.1"/>
    <property type="molecule type" value="Genomic_DNA"/>
</dbReference>
<reference evidence="1 2" key="1">
    <citation type="submission" date="2019-03" db="EMBL/GenBank/DDBJ databases">
        <title>Single cell metagenomics reveals metabolic interactions within the superorganism composed of flagellate Streblomastix strix and complex community of Bacteroidetes bacteria on its surface.</title>
        <authorList>
            <person name="Treitli S.C."/>
            <person name="Kolisko M."/>
            <person name="Husnik F."/>
            <person name="Keeling P."/>
            <person name="Hampl V."/>
        </authorList>
    </citation>
    <scope>NUCLEOTIDE SEQUENCE [LARGE SCALE GENOMIC DNA]</scope>
    <source>
        <strain evidence="1">ST1C</strain>
    </source>
</reference>
<evidence type="ECO:0000313" key="2">
    <source>
        <dbReference type="Proteomes" id="UP000324800"/>
    </source>
</evidence>
<organism evidence="1 2">
    <name type="scientific">Streblomastix strix</name>
    <dbReference type="NCBI Taxonomy" id="222440"/>
    <lineage>
        <taxon>Eukaryota</taxon>
        <taxon>Metamonada</taxon>
        <taxon>Preaxostyla</taxon>
        <taxon>Oxymonadida</taxon>
        <taxon>Streblomastigidae</taxon>
        <taxon>Streblomastix</taxon>
    </lineage>
</organism>